<accession>A0A438HI27</accession>
<organism evidence="1 2">
    <name type="scientific">Vitis vinifera</name>
    <name type="common">Grape</name>
    <dbReference type="NCBI Taxonomy" id="29760"/>
    <lineage>
        <taxon>Eukaryota</taxon>
        <taxon>Viridiplantae</taxon>
        <taxon>Streptophyta</taxon>
        <taxon>Embryophyta</taxon>
        <taxon>Tracheophyta</taxon>
        <taxon>Spermatophyta</taxon>
        <taxon>Magnoliopsida</taxon>
        <taxon>eudicotyledons</taxon>
        <taxon>Gunneridae</taxon>
        <taxon>Pentapetalae</taxon>
        <taxon>rosids</taxon>
        <taxon>Vitales</taxon>
        <taxon>Vitaceae</taxon>
        <taxon>Viteae</taxon>
        <taxon>Vitis</taxon>
    </lineage>
</organism>
<dbReference type="Proteomes" id="UP000288805">
    <property type="component" value="Unassembled WGS sequence"/>
</dbReference>
<name>A0A438HI27_VITVI</name>
<dbReference type="EMBL" id="QGNW01000220">
    <property type="protein sequence ID" value="RVW84078.1"/>
    <property type="molecule type" value="Genomic_DNA"/>
</dbReference>
<reference evidence="1 2" key="1">
    <citation type="journal article" date="2018" name="PLoS Genet.">
        <title>Population sequencing reveals clonal diversity and ancestral inbreeding in the grapevine cultivar Chardonnay.</title>
        <authorList>
            <person name="Roach M.J."/>
            <person name="Johnson D.L."/>
            <person name="Bohlmann J."/>
            <person name="van Vuuren H.J."/>
            <person name="Jones S.J."/>
            <person name="Pretorius I.S."/>
            <person name="Schmidt S.A."/>
            <person name="Borneman A.R."/>
        </authorList>
    </citation>
    <scope>NUCLEOTIDE SEQUENCE [LARGE SCALE GENOMIC DNA]</scope>
    <source>
        <strain evidence="2">cv. Chardonnay</strain>
        <tissue evidence="1">Leaf</tissue>
    </source>
</reference>
<protein>
    <submittedName>
        <fullName evidence="1">Uncharacterized protein</fullName>
    </submittedName>
</protein>
<gene>
    <name evidence="1" type="ORF">CK203_040608</name>
</gene>
<comment type="caution">
    <text evidence="1">The sequence shown here is derived from an EMBL/GenBank/DDBJ whole genome shotgun (WGS) entry which is preliminary data.</text>
</comment>
<sequence length="217" mass="23950">MEELEADYQKQVDEMYFFGYRCCMKKHGIKRASLRFSQPVIRMDAVSLTSSAQSKFLPNSAFASSCLPASVRIVGSPISVEMIASIPYARAKGVFLVGRLGVAVIRVLFVASACHYFEDNTMWSMNSGCLVRTEISECDAIKLWTVVGYNGLGDSEAADDVFPYELGDIFVFDASVCFNFHPFTKVIHGDEQKFLLGGCGWEGSHYVHAPLREGPGA</sequence>
<proteinExistence type="predicted"/>
<evidence type="ECO:0000313" key="1">
    <source>
        <dbReference type="EMBL" id="RVW84078.1"/>
    </source>
</evidence>
<dbReference type="AlphaFoldDB" id="A0A438HI27"/>
<evidence type="ECO:0000313" key="2">
    <source>
        <dbReference type="Proteomes" id="UP000288805"/>
    </source>
</evidence>